<evidence type="ECO:0000259" key="22">
    <source>
        <dbReference type="PROSITE" id="PS51671"/>
    </source>
</evidence>
<dbReference type="GO" id="GO:0046417">
    <property type="term" value="P:chorismate metabolic process"/>
    <property type="evidence" value="ECO:0007669"/>
    <property type="project" value="InterPro"/>
</dbReference>
<dbReference type="PROSITE" id="PS51671">
    <property type="entry name" value="ACT"/>
    <property type="match status" value="1"/>
</dbReference>
<dbReference type="InterPro" id="IPR002912">
    <property type="entry name" value="ACT_dom"/>
</dbReference>
<evidence type="ECO:0000256" key="16">
    <source>
        <dbReference type="ARBA" id="ARBA00031175"/>
    </source>
</evidence>
<evidence type="ECO:0000256" key="19">
    <source>
        <dbReference type="PIRSR" id="PIRSR001500-2"/>
    </source>
</evidence>
<keyword evidence="15" id="KW-0511">Multifunctional enzyme</keyword>
<keyword evidence="14" id="KW-0456">Lyase</keyword>
<dbReference type="PROSITE" id="PS51171">
    <property type="entry name" value="PREPHENATE_DEHYDR_3"/>
    <property type="match status" value="1"/>
</dbReference>
<evidence type="ECO:0000256" key="4">
    <source>
        <dbReference type="ARBA" id="ARBA00004741"/>
    </source>
</evidence>
<keyword evidence="24" id="KW-1185">Reference proteome</keyword>
<dbReference type="SUPFAM" id="SSF48600">
    <property type="entry name" value="Chorismate mutase II"/>
    <property type="match status" value="1"/>
</dbReference>
<evidence type="ECO:0000256" key="3">
    <source>
        <dbReference type="ARBA" id="ARBA00004496"/>
    </source>
</evidence>
<dbReference type="InterPro" id="IPR008242">
    <property type="entry name" value="Chor_mutase/pphenate_deHydtase"/>
</dbReference>
<dbReference type="PIRSF" id="PIRSF001500">
    <property type="entry name" value="Chor_mut_pdt_Ppr"/>
    <property type="match status" value="1"/>
</dbReference>
<evidence type="ECO:0000256" key="18">
    <source>
        <dbReference type="ARBA" id="ARBA00047848"/>
    </source>
</evidence>
<feature type="domain" description="Prephenate dehydratase" evidence="21">
    <location>
        <begin position="104"/>
        <end position="281"/>
    </location>
</feature>
<dbReference type="STRING" id="1548.CSCA_1658"/>
<dbReference type="PROSITE" id="PS51168">
    <property type="entry name" value="CHORISMATE_MUT_2"/>
    <property type="match status" value="1"/>
</dbReference>
<evidence type="ECO:0000256" key="13">
    <source>
        <dbReference type="ARBA" id="ARBA00023235"/>
    </source>
</evidence>
<dbReference type="AlphaFoldDB" id="A0A0E3JZY3"/>
<dbReference type="UniPathway" id="UPA00121">
    <property type="reaction ID" value="UER00345"/>
</dbReference>
<evidence type="ECO:0000313" key="24">
    <source>
        <dbReference type="Proteomes" id="UP000033115"/>
    </source>
</evidence>
<dbReference type="InterPro" id="IPR045865">
    <property type="entry name" value="ACT-like_dom_sf"/>
</dbReference>
<dbReference type="SUPFAM" id="SSF53850">
    <property type="entry name" value="Periplasmic binding protein-like II"/>
    <property type="match status" value="1"/>
</dbReference>
<dbReference type="Proteomes" id="UP000033115">
    <property type="component" value="Chromosome"/>
</dbReference>
<evidence type="ECO:0000313" key="23">
    <source>
        <dbReference type="EMBL" id="AKA68783.1"/>
    </source>
</evidence>
<evidence type="ECO:0000256" key="14">
    <source>
        <dbReference type="ARBA" id="ARBA00023239"/>
    </source>
</evidence>
<dbReference type="InterPro" id="IPR036263">
    <property type="entry name" value="Chorismate_II_sf"/>
</dbReference>
<gene>
    <name evidence="23" type="ORF">CSCA_1658</name>
</gene>
<dbReference type="InterPro" id="IPR002701">
    <property type="entry name" value="CM_II_prokaryot"/>
</dbReference>
<dbReference type="InterPro" id="IPR001086">
    <property type="entry name" value="Preph_deHydtase"/>
</dbReference>
<dbReference type="SUPFAM" id="SSF55021">
    <property type="entry name" value="ACT-like"/>
    <property type="match status" value="1"/>
</dbReference>
<dbReference type="RefSeq" id="WP_029159263.1">
    <property type="nucleotide sequence ID" value="NZ_CP009933.1"/>
</dbReference>
<dbReference type="EC" id="4.2.1.51" evidence="6"/>
<keyword evidence="12" id="KW-0584">Phenylalanine biosynthesis</keyword>
<reference evidence="23 24" key="1">
    <citation type="journal article" date="2015" name="J. Biotechnol.">
        <title>Complete genome sequence of a malodorant-producing acetogen, Clostridium scatologenes ATCC 25775(T).</title>
        <authorList>
            <person name="Zhu Z."/>
            <person name="Guo T."/>
            <person name="Zheng H."/>
            <person name="Song T."/>
            <person name="Ouyang P."/>
            <person name="Xie J."/>
        </authorList>
    </citation>
    <scope>NUCLEOTIDE SEQUENCE [LARGE SCALE GENOMIC DNA]</scope>
    <source>
        <strain evidence="23 24">ATCC 25775</strain>
    </source>
</reference>
<comment type="function">
    <text evidence="2">Catalyzes the Claisen rearrangement of chorismate to prephenate and the decarboxylation/dehydration of prephenate to phenylpyruvate.</text>
</comment>
<dbReference type="EMBL" id="CP009933">
    <property type="protein sequence ID" value="AKA68783.1"/>
    <property type="molecule type" value="Genomic_DNA"/>
</dbReference>
<feature type="domain" description="Chorismate mutase" evidence="20">
    <location>
        <begin position="1"/>
        <end position="88"/>
    </location>
</feature>
<evidence type="ECO:0000256" key="10">
    <source>
        <dbReference type="ARBA" id="ARBA00022605"/>
    </source>
</evidence>
<comment type="pathway">
    <text evidence="4">Amino-acid biosynthesis; L-phenylalanine biosynthesis; phenylpyruvate from prephenate: step 1/1.</text>
</comment>
<evidence type="ECO:0000259" key="21">
    <source>
        <dbReference type="PROSITE" id="PS51171"/>
    </source>
</evidence>
<dbReference type="GO" id="GO:0009094">
    <property type="term" value="P:L-phenylalanine biosynthetic process"/>
    <property type="evidence" value="ECO:0007669"/>
    <property type="project" value="UniProtKB-UniPathway"/>
</dbReference>
<evidence type="ECO:0000256" key="15">
    <source>
        <dbReference type="ARBA" id="ARBA00023268"/>
    </source>
</evidence>
<comment type="catalytic activity">
    <reaction evidence="1">
        <text>chorismate = prephenate</text>
        <dbReference type="Rhea" id="RHEA:13897"/>
        <dbReference type="ChEBI" id="CHEBI:29748"/>
        <dbReference type="ChEBI" id="CHEBI:29934"/>
        <dbReference type="EC" id="5.4.99.5"/>
    </reaction>
</comment>
<name>A0A0E3JZY3_CLOSL</name>
<dbReference type="CDD" id="cd13631">
    <property type="entry name" value="PBP2_Ct-PDT_like"/>
    <property type="match status" value="1"/>
</dbReference>
<dbReference type="GO" id="GO:0004664">
    <property type="term" value="F:prephenate dehydratase activity"/>
    <property type="evidence" value="ECO:0007669"/>
    <property type="project" value="UniProtKB-EC"/>
</dbReference>
<keyword evidence="13" id="KW-0413">Isomerase</keyword>
<dbReference type="UniPathway" id="UPA00120">
    <property type="reaction ID" value="UER00203"/>
</dbReference>
<dbReference type="PANTHER" id="PTHR21022:SF19">
    <property type="entry name" value="PREPHENATE DEHYDRATASE-RELATED"/>
    <property type="match status" value="1"/>
</dbReference>
<evidence type="ECO:0000256" key="11">
    <source>
        <dbReference type="ARBA" id="ARBA00023141"/>
    </source>
</evidence>
<dbReference type="KEGG" id="csq:CSCA_1658"/>
<dbReference type="PANTHER" id="PTHR21022">
    <property type="entry name" value="PREPHENATE DEHYDRATASE P PROTEIN"/>
    <property type="match status" value="1"/>
</dbReference>
<keyword evidence="11" id="KW-0057">Aromatic amino acid biosynthesis</keyword>
<dbReference type="InterPro" id="IPR011279">
    <property type="entry name" value="Chorismate_mutase_GmP"/>
</dbReference>
<evidence type="ECO:0000256" key="12">
    <source>
        <dbReference type="ARBA" id="ARBA00023222"/>
    </source>
</evidence>
<dbReference type="CDD" id="cd04905">
    <property type="entry name" value="ACT_CM-PDT"/>
    <property type="match status" value="1"/>
</dbReference>
<keyword evidence="10" id="KW-0028">Amino-acid biosynthesis</keyword>
<comment type="pathway">
    <text evidence="5">Metabolic intermediate biosynthesis; prephenate biosynthesis; prephenate from chorismate: step 1/1.</text>
</comment>
<evidence type="ECO:0000256" key="17">
    <source>
        <dbReference type="ARBA" id="ARBA00031520"/>
    </source>
</evidence>
<dbReference type="InterPro" id="IPR036979">
    <property type="entry name" value="CM_dom_sf"/>
</dbReference>
<comment type="catalytic activity">
    <reaction evidence="18">
        <text>prephenate + H(+) = 3-phenylpyruvate + CO2 + H2O</text>
        <dbReference type="Rhea" id="RHEA:21648"/>
        <dbReference type="ChEBI" id="CHEBI:15377"/>
        <dbReference type="ChEBI" id="CHEBI:15378"/>
        <dbReference type="ChEBI" id="CHEBI:16526"/>
        <dbReference type="ChEBI" id="CHEBI:18005"/>
        <dbReference type="ChEBI" id="CHEBI:29934"/>
        <dbReference type="EC" id="4.2.1.51"/>
    </reaction>
</comment>
<proteinExistence type="predicted"/>
<dbReference type="GO" id="GO:0004106">
    <property type="term" value="F:chorismate mutase activity"/>
    <property type="evidence" value="ECO:0007669"/>
    <property type="project" value="UniProtKB-EC"/>
</dbReference>
<evidence type="ECO:0000259" key="20">
    <source>
        <dbReference type="PROSITE" id="PS51168"/>
    </source>
</evidence>
<accession>A0A0E3JZY3</accession>
<evidence type="ECO:0000256" key="9">
    <source>
        <dbReference type="ARBA" id="ARBA00022490"/>
    </source>
</evidence>
<dbReference type="NCBIfam" id="TIGR01805">
    <property type="entry name" value="CM_mono_grmpos"/>
    <property type="match status" value="1"/>
</dbReference>
<dbReference type="Gene3D" id="1.20.59.10">
    <property type="entry name" value="Chorismate mutase"/>
    <property type="match status" value="1"/>
</dbReference>
<dbReference type="Pfam" id="PF01817">
    <property type="entry name" value="CM_2"/>
    <property type="match status" value="1"/>
</dbReference>
<evidence type="ECO:0000256" key="5">
    <source>
        <dbReference type="ARBA" id="ARBA00004817"/>
    </source>
</evidence>
<feature type="site" description="Essential for prephenate dehydratase activity" evidence="19">
    <location>
        <position position="274"/>
    </location>
</feature>
<evidence type="ECO:0000256" key="2">
    <source>
        <dbReference type="ARBA" id="ARBA00002364"/>
    </source>
</evidence>
<sequence length="374" mass="43477">MEDLNYLREQINEIDEELVELFKKRMSVVFNVAHYKIENHMEVLDNSRENQIINKHLKNVEDKALQNYLKEFLQDLMSISRESQKEILSKVSCNCKVDEDSEFKVGFQGVPASFSHQAVNEYFGDNVKSEHFKSFKDIFEAVQKGDIKYGVLPIENSSTGGISEVYDLMREYGFYIVGEKCVKVDHNLMGIENAEICDINEVYSHTQGFLQCKEFFDIHDDWRLIPYFNTAKSAEYVSKENLKNKACVASKKAAEFYGLKILKENINYNSNNYTRFIIIGKKEKSDVNCDKISVILSISHKVGALYKILKHFSDNNLNMMKIESRPIVGKSWQYFFYIDFQGNILNENTRSALKTIEEESLYYKFLGNYKGEVS</sequence>
<dbReference type="Pfam" id="PF00800">
    <property type="entry name" value="PDT"/>
    <property type="match status" value="1"/>
</dbReference>
<evidence type="ECO:0000256" key="7">
    <source>
        <dbReference type="ARBA" id="ARBA00014401"/>
    </source>
</evidence>
<keyword evidence="9" id="KW-0963">Cytoplasm</keyword>
<protein>
    <recommendedName>
        <fullName evidence="7">Bifunctional chorismate mutase/prephenate dehydratase</fullName>
        <ecNumber evidence="6">4.2.1.51</ecNumber>
    </recommendedName>
    <alternativeName>
        <fullName evidence="17">Chorismate mutase-prephenate dehydratase</fullName>
    </alternativeName>
    <alternativeName>
        <fullName evidence="8">Prephenate dehydratase</fullName>
    </alternativeName>
    <alternativeName>
        <fullName evidence="16">p-protein</fullName>
    </alternativeName>
</protein>
<comment type="subcellular location">
    <subcellularLocation>
        <location evidence="3">Cytoplasm</location>
    </subcellularLocation>
</comment>
<evidence type="ECO:0000256" key="1">
    <source>
        <dbReference type="ARBA" id="ARBA00000824"/>
    </source>
</evidence>
<dbReference type="Gene3D" id="3.30.70.260">
    <property type="match status" value="1"/>
</dbReference>
<feature type="domain" description="ACT" evidence="22">
    <location>
        <begin position="293"/>
        <end position="368"/>
    </location>
</feature>
<dbReference type="Gene3D" id="3.40.190.10">
    <property type="entry name" value="Periplasmic binding protein-like II"/>
    <property type="match status" value="2"/>
</dbReference>
<evidence type="ECO:0000256" key="8">
    <source>
        <dbReference type="ARBA" id="ARBA00021872"/>
    </source>
</evidence>
<dbReference type="HOGENOM" id="CLU_035008_1_1_9"/>
<organism evidence="23 24">
    <name type="scientific">Clostridium scatologenes</name>
    <dbReference type="NCBI Taxonomy" id="1548"/>
    <lineage>
        <taxon>Bacteria</taxon>
        <taxon>Bacillati</taxon>
        <taxon>Bacillota</taxon>
        <taxon>Clostridia</taxon>
        <taxon>Eubacteriales</taxon>
        <taxon>Clostridiaceae</taxon>
        <taxon>Clostridium</taxon>
    </lineage>
</organism>
<evidence type="ECO:0000256" key="6">
    <source>
        <dbReference type="ARBA" id="ARBA00013147"/>
    </source>
</evidence>
<dbReference type="SMART" id="SM00830">
    <property type="entry name" value="CM_2"/>
    <property type="match status" value="1"/>
</dbReference>
<dbReference type="GO" id="GO:0005737">
    <property type="term" value="C:cytoplasm"/>
    <property type="evidence" value="ECO:0007669"/>
    <property type="project" value="UniProtKB-SubCell"/>
</dbReference>